<protein>
    <recommendedName>
        <fullName evidence="2">DNA ligase (ATP)</fullName>
        <ecNumber evidence="2">6.5.1.1</ecNumber>
    </recommendedName>
</protein>
<feature type="domain" description="ATP-dependent DNA ligase family profile" evidence="5">
    <location>
        <begin position="95"/>
        <end position="222"/>
    </location>
</feature>
<comment type="caution">
    <text evidence="6">The sequence shown here is derived from an EMBL/GenBank/DDBJ whole genome shotgun (WGS) entry which is preliminary data.</text>
</comment>
<dbReference type="InterPro" id="IPR012310">
    <property type="entry name" value="DNA_ligase_ATP-dep_cent"/>
</dbReference>
<keyword evidence="7" id="KW-1185">Reference proteome</keyword>
<dbReference type="Pfam" id="PF04679">
    <property type="entry name" value="DNA_ligase_A_C"/>
    <property type="match status" value="1"/>
</dbReference>
<dbReference type="GO" id="GO:0006281">
    <property type="term" value="P:DNA repair"/>
    <property type="evidence" value="ECO:0007669"/>
    <property type="project" value="InterPro"/>
</dbReference>
<proteinExistence type="inferred from homology"/>
<dbReference type="GO" id="GO:0003910">
    <property type="term" value="F:DNA ligase (ATP) activity"/>
    <property type="evidence" value="ECO:0007669"/>
    <property type="project" value="UniProtKB-EC"/>
</dbReference>
<dbReference type="SUPFAM" id="SSF56091">
    <property type="entry name" value="DNA ligase/mRNA capping enzyme, catalytic domain"/>
    <property type="match status" value="1"/>
</dbReference>
<dbReference type="InterPro" id="IPR014146">
    <property type="entry name" value="LigD_ligase_dom"/>
</dbReference>
<evidence type="ECO:0000256" key="3">
    <source>
        <dbReference type="ARBA" id="ARBA00022598"/>
    </source>
</evidence>
<dbReference type="InterPro" id="IPR050191">
    <property type="entry name" value="ATP-dep_DNA_ligase"/>
</dbReference>
<evidence type="ECO:0000313" key="6">
    <source>
        <dbReference type="EMBL" id="RZQ61576.1"/>
    </source>
</evidence>
<dbReference type="InterPro" id="IPR012340">
    <property type="entry name" value="NA-bd_OB-fold"/>
</dbReference>
<dbReference type="PROSITE" id="PS50160">
    <property type="entry name" value="DNA_LIGASE_A3"/>
    <property type="match status" value="1"/>
</dbReference>
<dbReference type="GO" id="GO:0006310">
    <property type="term" value="P:DNA recombination"/>
    <property type="evidence" value="ECO:0007669"/>
    <property type="project" value="InterPro"/>
</dbReference>
<dbReference type="CDD" id="cd07971">
    <property type="entry name" value="OBF_DNA_ligase_LigD"/>
    <property type="match status" value="1"/>
</dbReference>
<evidence type="ECO:0000259" key="5">
    <source>
        <dbReference type="PROSITE" id="PS50160"/>
    </source>
</evidence>
<comment type="catalytic activity">
    <reaction evidence="4">
        <text>ATP + (deoxyribonucleotide)n-3'-hydroxyl + 5'-phospho-(deoxyribonucleotide)m = (deoxyribonucleotide)n+m + AMP + diphosphate.</text>
        <dbReference type="EC" id="6.5.1.1"/>
    </reaction>
</comment>
<dbReference type="PANTHER" id="PTHR45674:SF4">
    <property type="entry name" value="DNA LIGASE 1"/>
    <property type="match status" value="1"/>
</dbReference>
<dbReference type="SUPFAM" id="SSF50249">
    <property type="entry name" value="Nucleic acid-binding proteins"/>
    <property type="match status" value="1"/>
</dbReference>
<evidence type="ECO:0000256" key="2">
    <source>
        <dbReference type="ARBA" id="ARBA00012727"/>
    </source>
</evidence>
<reference evidence="6 7" key="1">
    <citation type="submission" date="2019-02" db="EMBL/GenBank/DDBJ databases">
        <title>Draft genome sequence of Amycolatopsis sp. 8-3EHSu isolated from roots of Suaeda maritima.</title>
        <authorList>
            <person name="Duangmal K."/>
            <person name="Chantavorakit T."/>
        </authorList>
    </citation>
    <scope>NUCLEOTIDE SEQUENCE [LARGE SCALE GENOMIC DNA]</scope>
    <source>
        <strain evidence="6 7">8-3EHSu</strain>
    </source>
</reference>
<dbReference type="OrthoDB" id="9802472at2"/>
<dbReference type="AlphaFoldDB" id="A0A4Q7J4F5"/>
<dbReference type="InterPro" id="IPR012309">
    <property type="entry name" value="DNA_ligase_ATP-dep_C"/>
</dbReference>
<dbReference type="GO" id="GO:0005524">
    <property type="term" value="F:ATP binding"/>
    <property type="evidence" value="ECO:0007669"/>
    <property type="project" value="InterPro"/>
</dbReference>
<comment type="similarity">
    <text evidence="1">Belongs to the ATP-dependent DNA ligase family.</text>
</comment>
<dbReference type="EC" id="6.5.1.1" evidence="2"/>
<dbReference type="Gene3D" id="3.30.470.30">
    <property type="entry name" value="DNA ligase/mRNA capping enzyme"/>
    <property type="match status" value="1"/>
</dbReference>
<dbReference type="EMBL" id="SFCC01000012">
    <property type="protein sequence ID" value="RZQ61576.1"/>
    <property type="molecule type" value="Genomic_DNA"/>
</dbReference>
<dbReference type="Gene3D" id="3.30.1490.70">
    <property type="match status" value="1"/>
</dbReference>
<dbReference type="CDD" id="cd07906">
    <property type="entry name" value="Adenylation_DNA_ligase_LigD_LigC"/>
    <property type="match status" value="1"/>
</dbReference>
<dbReference type="PANTHER" id="PTHR45674">
    <property type="entry name" value="DNA LIGASE 1/3 FAMILY MEMBER"/>
    <property type="match status" value="1"/>
</dbReference>
<keyword evidence="3 6" id="KW-0436">Ligase</keyword>
<dbReference type="Proteomes" id="UP000292003">
    <property type="component" value="Unassembled WGS sequence"/>
</dbReference>
<name>A0A4Q7J4F5_9PSEU</name>
<sequence length="316" mass="34945">MLASDGKPPTGEWGYEFKWDGFRACMTVAADGTTRLHSRLGNDITGKYPELAGVLAGTLGGKPAILDGELVALDAEGRPEFNLMQTRHQQGPSPALVARTPVTYFVFDLLRLGEETLLAAPYEHRRARLEELDIADSRQLVLPPWFSGHDVDPDDLLAVVRQRRLEGIVAKRLSSPYQPGRRSPHWVKYALTSKQEVVIGGWRPGEGRRSGGLGALLLGAYDTDGSLVYIGDVGTGFTDRALDDLLARLAPLARRTSPFGTEVPRDRARLARWVEPELVGEVEYRHFTKDQRLRHTAWRGLRHDKTPADAVVPAPS</sequence>
<accession>A0A4Q7J4F5</accession>
<gene>
    <name evidence="6" type="ORF">EWH70_24470</name>
</gene>
<evidence type="ECO:0000256" key="1">
    <source>
        <dbReference type="ARBA" id="ARBA00007572"/>
    </source>
</evidence>
<evidence type="ECO:0000313" key="7">
    <source>
        <dbReference type="Proteomes" id="UP000292003"/>
    </source>
</evidence>
<dbReference type="NCBIfam" id="TIGR02779">
    <property type="entry name" value="NHEJ_ligase_lig"/>
    <property type="match status" value="1"/>
</dbReference>
<evidence type="ECO:0000256" key="4">
    <source>
        <dbReference type="ARBA" id="ARBA00034003"/>
    </source>
</evidence>
<dbReference type="Pfam" id="PF01068">
    <property type="entry name" value="DNA_ligase_A_M"/>
    <property type="match status" value="1"/>
</dbReference>
<organism evidence="6 7">
    <name type="scientific">Amycolatopsis suaedae</name>
    <dbReference type="NCBI Taxonomy" id="2510978"/>
    <lineage>
        <taxon>Bacteria</taxon>
        <taxon>Bacillati</taxon>
        <taxon>Actinomycetota</taxon>
        <taxon>Actinomycetes</taxon>
        <taxon>Pseudonocardiales</taxon>
        <taxon>Pseudonocardiaceae</taxon>
        <taxon>Amycolatopsis</taxon>
    </lineage>
</organism>
<dbReference type="Gene3D" id="2.40.50.140">
    <property type="entry name" value="Nucleic acid-binding proteins"/>
    <property type="match status" value="1"/>
</dbReference>